<dbReference type="FunFam" id="3.40.50.300:FF:000016">
    <property type="entry name" value="Oligopeptide ABC transporter ATP-binding component"/>
    <property type="match status" value="1"/>
</dbReference>
<comment type="similarity">
    <text evidence="1">Belongs to the ABC transporter superfamily.</text>
</comment>
<dbReference type="InterPro" id="IPR027417">
    <property type="entry name" value="P-loop_NTPase"/>
</dbReference>
<feature type="domain" description="ABC transporter" evidence="6">
    <location>
        <begin position="6"/>
        <end position="251"/>
    </location>
</feature>
<dbReference type="AlphaFoldDB" id="A0A6N7YWV2"/>
<dbReference type="OrthoDB" id="5170605at2"/>
<dbReference type="GO" id="GO:0015833">
    <property type="term" value="P:peptide transport"/>
    <property type="evidence" value="ECO:0007669"/>
    <property type="project" value="InterPro"/>
</dbReference>
<dbReference type="SUPFAM" id="SSF52540">
    <property type="entry name" value="P-loop containing nucleoside triphosphate hydrolases"/>
    <property type="match status" value="1"/>
</dbReference>
<keyword evidence="8" id="KW-1185">Reference proteome</keyword>
<evidence type="ECO:0000256" key="4">
    <source>
        <dbReference type="ARBA" id="ARBA00022840"/>
    </source>
</evidence>
<evidence type="ECO:0000256" key="5">
    <source>
        <dbReference type="SAM" id="MobiDB-lite"/>
    </source>
</evidence>
<evidence type="ECO:0000256" key="3">
    <source>
        <dbReference type="ARBA" id="ARBA00022741"/>
    </source>
</evidence>
<dbReference type="InterPro" id="IPR017871">
    <property type="entry name" value="ABC_transporter-like_CS"/>
</dbReference>
<evidence type="ECO:0000259" key="6">
    <source>
        <dbReference type="PROSITE" id="PS50893"/>
    </source>
</evidence>
<dbReference type="PANTHER" id="PTHR43776">
    <property type="entry name" value="TRANSPORT ATP-BINDING PROTEIN"/>
    <property type="match status" value="1"/>
</dbReference>
<keyword evidence="3" id="KW-0547">Nucleotide-binding</keyword>
<dbReference type="GO" id="GO:0016887">
    <property type="term" value="F:ATP hydrolysis activity"/>
    <property type="evidence" value="ECO:0007669"/>
    <property type="project" value="InterPro"/>
</dbReference>
<dbReference type="Pfam" id="PF00005">
    <property type="entry name" value="ABC_tran"/>
    <property type="match status" value="1"/>
</dbReference>
<evidence type="ECO:0000313" key="8">
    <source>
        <dbReference type="Proteomes" id="UP000440096"/>
    </source>
</evidence>
<comment type="caution">
    <text evidence="7">The sequence shown here is derived from an EMBL/GenBank/DDBJ whole genome shotgun (WGS) entry which is preliminary data.</text>
</comment>
<sequence>MSADLLRLDNVIVDYQIGRRKRQFRAVSGVSMNIGAGETLGLVGESGSGKSTVGNAILGLVPLSSGSIAFDGRDITRANRAERRLLSRDLQVVFQDPYSSLNPARTIGKTLAEPLFVHEKLSRHEASKRIATALSKVGLPPEVADRYPTQFSGGQRQRIAIARALILSPKLIVCDEAVSALDLSVQAQVLNLLVELQHDLSLSYLFISHDLEVVRYVAHRVAVMRRGEIVEEGPAERVYQEPKHVYTRALLAAAPAPDPDEQERRRPLAMGCSGKL</sequence>
<dbReference type="InterPro" id="IPR003593">
    <property type="entry name" value="AAA+_ATPase"/>
</dbReference>
<dbReference type="Gene3D" id="3.40.50.300">
    <property type="entry name" value="P-loop containing nucleotide triphosphate hydrolases"/>
    <property type="match status" value="1"/>
</dbReference>
<organism evidence="7 8">
    <name type="scientific">Amycolatopsis pithecellobii</name>
    <dbReference type="NCBI Taxonomy" id="664692"/>
    <lineage>
        <taxon>Bacteria</taxon>
        <taxon>Bacillati</taxon>
        <taxon>Actinomycetota</taxon>
        <taxon>Actinomycetes</taxon>
        <taxon>Pseudonocardiales</taxon>
        <taxon>Pseudonocardiaceae</taxon>
        <taxon>Amycolatopsis</taxon>
    </lineage>
</organism>
<dbReference type="Proteomes" id="UP000440096">
    <property type="component" value="Unassembled WGS sequence"/>
</dbReference>
<accession>A0A6N7YWV2</accession>
<dbReference type="RefSeq" id="WP_154759688.1">
    <property type="nucleotide sequence ID" value="NZ_WMBA01000050.1"/>
</dbReference>
<proteinExistence type="inferred from homology"/>
<dbReference type="CDD" id="cd03257">
    <property type="entry name" value="ABC_NikE_OppD_transporters"/>
    <property type="match status" value="1"/>
</dbReference>
<reference evidence="7 8" key="1">
    <citation type="submission" date="2019-11" db="EMBL/GenBank/DDBJ databases">
        <title>Draft genome of Amycolatopsis RM579.</title>
        <authorList>
            <person name="Duangmal K."/>
            <person name="Mingma R."/>
        </authorList>
    </citation>
    <scope>NUCLEOTIDE SEQUENCE [LARGE SCALE GENOMIC DNA]</scope>
    <source>
        <strain evidence="7 8">RM579</strain>
    </source>
</reference>
<evidence type="ECO:0000256" key="1">
    <source>
        <dbReference type="ARBA" id="ARBA00005417"/>
    </source>
</evidence>
<dbReference type="EMBL" id="WMBA01000050">
    <property type="protein sequence ID" value="MTD57567.1"/>
    <property type="molecule type" value="Genomic_DNA"/>
</dbReference>
<dbReference type="InterPro" id="IPR013563">
    <property type="entry name" value="Oligopep_ABC_C"/>
</dbReference>
<protein>
    <submittedName>
        <fullName evidence="7">ATP-binding cassette domain-containing protein</fullName>
    </submittedName>
</protein>
<evidence type="ECO:0000256" key="2">
    <source>
        <dbReference type="ARBA" id="ARBA00022448"/>
    </source>
</evidence>
<dbReference type="SMART" id="SM00382">
    <property type="entry name" value="AAA"/>
    <property type="match status" value="1"/>
</dbReference>
<feature type="region of interest" description="Disordered" evidence="5">
    <location>
        <begin position="255"/>
        <end position="276"/>
    </location>
</feature>
<dbReference type="PROSITE" id="PS00211">
    <property type="entry name" value="ABC_TRANSPORTER_1"/>
    <property type="match status" value="1"/>
</dbReference>
<dbReference type="GO" id="GO:0005524">
    <property type="term" value="F:ATP binding"/>
    <property type="evidence" value="ECO:0007669"/>
    <property type="project" value="UniProtKB-KW"/>
</dbReference>
<dbReference type="PANTHER" id="PTHR43776:SF7">
    <property type="entry name" value="D,D-DIPEPTIDE TRANSPORT ATP-BINDING PROTEIN DDPF-RELATED"/>
    <property type="match status" value="1"/>
</dbReference>
<dbReference type="InterPro" id="IPR050319">
    <property type="entry name" value="ABC_transp_ATP-bind"/>
</dbReference>
<keyword evidence="2" id="KW-0813">Transport</keyword>
<name>A0A6N7YWV2_9PSEU</name>
<dbReference type="GO" id="GO:0055085">
    <property type="term" value="P:transmembrane transport"/>
    <property type="evidence" value="ECO:0007669"/>
    <property type="project" value="UniProtKB-ARBA"/>
</dbReference>
<keyword evidence="4 7" id="KW-0067">ATP-binding</keyword>
<evidence type="ECO:0000313" key="7">
    <source>
        <dbReference type="EMBL" id="MTD57567.1"/>
    </source>
</evidence>
<dbReference type="Pfam" id="PF08352">
    <property type="entry name" value="oligo_HPY"/>
    <property type="match status" value="1"/>
</dbReference>
<gene>
    <name evidence="7" type="ORF">GKO32_26860</name>
</gene>
<dbReference type="PROSITE" id="PS50893">
    <property type="entry name" value="ABC_TRANSPORTER_2"/>
    <property type="match status" value="1"/>
</dbReference>
<dbReference type="InterPro" id="IPR003439">
    <property type="entry name" value="ABC_transporter-like_ATP-bd"/>
</dbReference>